<keyword evidence="1" id="KW-0472">Membrane</keyword>
<accession>A0AAU9NXE7</accession>
<proteinExistence type="predicted"/>
<evidence type="ECO:0000313" key="3">
    <source>
        <dbReference type="Proteomes" id="UP001157418"/>
    </source>
</evidence>
<feature type="transmembrane region" description="Helical" evidence="1">
    <location>
        <begin position="41"/>
        <end position="59"/>
    </location>
</feature>
<keyword evidence="1" id="KW-0812">Transmembrane</keyword>
<dbReference type="EMBL" id="CAKMRJ010005412">
    <property type="protein sequence ID" value="CAH1442441.1"/>
    <property type="molecule type" value="Genomic_DNA"/>
</dbReference>
<keyword evidence="3" id="KW-1185">Reference proteome</keyword>
<evidence type="ECO:0000256" key="1">
    <source>
        <dbReference type="SAM" id="Phobius"/>
    </source>
</evidence>
<keyword evidence="1" id="KW-1133">Transmembrane helix</keyword>
<dbReference type="AlphaFoldDB" id="A0AAU9NXE7"/>
<organism evidence="2 3">
    <name type="scientific">Lactuca virosa</name>
    <dbReference type="NCBI Taxonomy" id="75947"/>
    <lineage>
        <taxon>Eukaryota</taxon>
        <taxon>Viridiplantae</taxon>
        <taxon>Streptophyta</taxon>
        <taxon>Embryophyta</taxon>
        <taxon>Tracheophyta</taxon>
        <taxon>Spermatophyta</taxon>
        <taxon>Magnoliopsida</taxon>
        <taxon>eudicotyledons</taxon>
        <taxon>Gunneridae</taxon>
        <taxon>Pentapetalae</taxon>
        <taxon>asterids</taxon>
        <taxon>campanulids</taxon>
        <taxon>Asterales</taxon>
        <taxon>Asteraceae</taxon>
        <taxon>Cichorioideae</taxon>
        <taxon>Cichorieae</taxon>
        <taxon>Lactucinae</taxon>
        <taxon>Lactuca</taxon>
    </lineage>
</organism>
<evidence type="ECO:0000313" key="2">
    <source>
        <dbReference type="EMBL" id="CAH1442441.1"/>
    </source>
</evidence>
<gene>
    <name evidence="2" type="ORF">LVIROSA_LOCUS28428</name>
</gene>
<sequence>MPSLSGLGILWLIIARSAEITSWICVSNAKLIRQAPPARSVLLLGVSVTMLFTFTALAAGSRLVKCALLTTVSGSSRNMVIRDLLEWTDATKLVRGQGGKSPQVCTPSQCLVVVVVVMDCGHHHI</sequence>
<comment type="caution">
    <text evidence="2">The sequence shown here is derived from an EMBL/GenBank/DDBJ whole genome shotgun (WGS) entry which is preliminary data.</text>
</comment>
<name>A0AAU9NXE7_9ASTR</name>
<dbReference type="Proteomes" id="UP001157418">
    <property type="component" value="Unassembled WGS sequence"/>
</dbReference>
<reference evidence="2 3" key="1">
    <citation type="submission" date="2022-01" db="EMBL/GenBank/DDBJ databases">
        <authorList>
            <person name="Xiong W."/>
            <person name="Schranz E."/>
        </authorList>
    </citation>
    <scope>NUCLEOTIDE SEQUENCE [LARGE SCALE GENOMIC DNA]</scope>
</reference>
<protein>
    <submittedName>
        <fullName evidence="2">Uncharacterized protein</fullName>
    </submittedName>
</protein>